<proteinExistence type="predicted"/>
<accession>A0AA35Z688</accession>
<dbReference type="EMBL" id="OX465081">
    <property type="protein sequence ID" value="CAI9286709.1"/>
    <property type="molecule type" value="Genomic_DNA"/>
</dbReference>
<organism evidence="1 2">
    <name type="scientific">Lactuca saligna</name>
    <name type="common">Willowleaf lettuce</name>
    <dbReference type="NCBI Taxonomy" id="75948"/>
    <lineage>
        <taxon>Eukaryota</taxon>
        <taxon>Viridiplantae</taxon>
        <taxon>Streptophyta</taxon>
        <taxon>Embryophyta</taxon>
        <taxon>Tracheophyta</taxon>
        <taxon>Spermatophyta</taxon>
        <taxon>Magnoliopsida</taxon>
        <taxon>eudicotyledons</taxon>
        <taxon>Gunneridae</taxon>
        <taxon>Pentapetalae</taxon>
        <taxon>asterids</taxon>
        <taxon>campanulids</taxon>
        <taxon>Asterales</taxon>
        <taxon>Asteraceae</taxon>
        <taxon>Cichorioideae</taxon>
        <taxon>Cichorieae</taxon>
        <taxon>Lactucinae</taxon>
        <taxon>Lactuca</taxon>
    </lineage>
</organism>
<gene>
    <name evidence="1" type="ORF">LSALG_LOCUS26116</name>
</gene>
<evidence type="ECO:0000313" key="1">
    <source>
        <dbReference type="EMBL" id="CAI9286709.1"/>
    </source>
</evidence>
<keyword evidence="2" id="KW-1185">Reference proteome</keyword>
<name>A0AA35Z688_LACSI</name>
<protein>
    <submittedName>
        <fullName evidence="1">Uncharacterized protein</fullName>
    </submittedName>
</protein>
<evidence type="ECO:0000313" key="2">
    <source>
        <dbReference type="Proteomes" id="UP001177003"/>
    </source>
</evidence>
<reference evidence="1" key="1">
    <citation type="submission" date="2023-04" db="EMBL/GenBank/DDBJ databases">
        <authorList>
            <person name="Vijverberg K."/>
            <person name="Xiong W."/>
            <person name="Schranz E."/>
        </authorList>
    </citation>
    <scope>NUCLEOTIDE SEQUENCE</scope>
</reference>
<dbReference type="Proteomes" id="UP001177003">
    <property type="component" value="Chromosome 5"/>
</dbReference>
<dbReference type="AlphaFoldDB" id="A0AA35Z688"/>
<sequence length="103" mass="10848">MHWSLAIEALRLEWEESGIVVVNKVSWKAVVCSPAVWFTSGGNVCAKENLLPVALAKGIGSSIVGLQSSHIEVLIIVGPPDCVALVTTVVDLMQCGDGSDALF</sequence>